<evidence type="ECO:0000259" key="4">
    <source>
        <dbReference type="PROSITE" id="PS50968"/>
    </source>
</evidence>
<evidence type="ECO:0000313" key="6">
    <source>
        <dbReference type="Proteomes" id="UP001501627"/>
    </source>
</evidence>
<comment type="similarity">
    <text evidence="2">Belongs to the GcvH family.</text>
</comment>
<gene>
    <name evidence="5" type="ORF">GCM10022279_10360</name>
</gene>
<dbReference type="SUPFAM" id="SSF51230">
    <property type="entry name" value="Single hybrid motif"/>
    <property type="match status" value="1"/>
</dbReference>
<evidence type="ECO:0000256" key="3">
    <source>
        <dbReference type="ARBA" id="ARBA00022823"/>
    </source>
</evidence>
<dbReference type="CDD" id="cd06848">
    <property type="entry name" value="GCS_H"/>
    <property type="match status" value="1"/>
</dbReference>
<dbReference type="EMBL" id="BAABBP010000006">
    <property type="protein sequence ID" value="GAA3989145.1"/>
    <property type="molecule type" value="Genomic_DNA"/>
</dbReference>
<keyword evidence="6" id="KW-1185">Reference proteome</keyword>
<evidence type="ECO:0000256" key="1">
    <source>
        <dbReference type="ARBA" id="ARBA00001938"/>
    </source>
</evidence>
<dbReference type="Proteomes" id="UP001501627">
    <property type="component" value="Unassembled WGS sequence"/>
</dbReference>
<name>A0ABP7QY65_9BURK</name>
<evidence type="ECO:0000256" key="2">
    <source>
        <dbReference type="ARBA" id="ARBA00009249"/>
    </source>
</evidence>
<dbReference type="PROSITE" id="PS50968">
    <property type="entry name" value="BIOTINYL_LIPOYL"/>
    <property type="match status" value="1"/>
</dbReference>
<dbReference type="InterPro" id="IPR002930">
    <property type="entry name" value="GCV_H"/>
</dbReference>
<dbReference type="PANTHER" id="PTHR11715">
    <property type="entry name" value="GLYCINE CLEAVAGE SYSTEM H PROTEIN"/>
    <property type="match status" value="1"/>
</dbReference>
<proteinExistence type="inferred from homology"/>
<comment type="cofactor">
    <cofactor evidence="1">
        <name>(R)-lipoate</name>
        <dbReference type="ChEBI" id="CHEBI:83088"/>
    </cofactor>
</comment>
<evidence type="ECO:0000313" key="5">
    <source>
        <dbReference type="EMBL" id="GAA3989145.1"/>
    </source>
</evidence>
<comment type="caution">
    <text evidence="5">The sequence shown here is derived from an EMBL/GenBank/DDBJ whole genome shotgun (WGS) entry which is preliminary data.</text>
</comment>
<dbReference type="InterPro" id="IPR000089">
    <property type="entry name" value="Biotin_lipoyl"/>
</dbReference>
<sequence>MATELQLTHPADLYYLMEHQVWARVHADGTATVGITELGIVLSGEIYMCRPKRVGTALQQGQTVAVVELSKSIVPVKTAVSGEVVQVNEALEQRPGLVHLDPYGEGWIARLRLSGLDADRAALLHGAEVALAMADHARAFGHVLAQPEAPIQTPTPGEGA</sequence>
<reference evidence="6" key="1">
    <citation type="journal article" date="2019" name="Int. J. Syst. Evol. Microbiol.">
        <title>The Global Catalogue of Microorganisms (GCM) 10K type strain sequencing project: providing services to taxonomists for standard genome sequencing and annotation.</title>
        <authorList>
            <consortium name="The Broad Institute Genomics Platform"/>
            <consortium name="The Broad Institute Genome Sequencing Center for Infectious Disease"/>
            <person name="Wu L."/>
            <person name="Ma J."/>
        </authorList>
    </citation>
    <scope>NUCLEOTIDE SEQUENCE [LARGE SCALE GENOMIC DNA]</scope>
    <source>
        <strain evidence="6">JCM 17561</strain>
    </source>
</reference>
<dbReference type="InterPro" id="IPR003016">
    <property type="entry name" value="2-oxoA_DH_lipoyl-BS"/>
</dbReference>
<dbReference type="RefSeq" id="WP_103045044.1">
    <property type="nucleotide sequence ID" value="NZ_BAABBP010000006.1"/>
</dbReference>
<accession>A0ABP7QY65</accession>
<dbReference type="InterPro" id="IPR033753">
    <property type="entry name" value="GCV_H/Fam206"/>
</dbReference>
<dbReference type="PROSITE" id="PS00189">
    <property type="entry name" value="LIPOYL"/>
    <property type="match status" value="1"/>
</dbReference>
<feature type="domain" description="Lipoyl-binding" evidence="4">
    <location>
        <begin position="30"/>
        <end position="112"/>
    </location>
</feature>
<dbReference type="Pfam" id="PF01597">
    <property type="entry name" value="GCV_H"/>
    <property type="match status" value="1"/>
</dbReference>
<protein>
    <submittedName>
        <fullName evidence="5">Glycine cleavage system protein H</fullName>
    </submittedName>
</protein>
<dbReference type="Gene3D" id="2.40.50.100">
    <property type="match status" value="1"/>
</dbReference>
<dbReference type="PANTHER" id="PTHR11715:SF3">
    <property type="entry name" value="GLYCINE CLEAVAGE SYSTEM H PROTEIN-RELATED"/>
    <property type="match status" value="1"/>
</dbReference>
<keyword evidence="3" id="KW-0450">Lipoyl</keyword>
<dbReference type="InterPro" id="IPR011053">
    <property type="entry name" value="Single_hybrid_motif"/>
</dbReference>
<organism evidence="5 6">
    <name type="scientific">Comamonas faecalis</name>
    <dbReference type="NCBI Taxonomy" id="1387849"/>
    <lineage>
        <taxon>Bacteria</taxon>
        <taxon>Pseudomonadati</taxon>
        <taxon>Pseudomonadota</taxon>
        <taxon>Betaproteobacteria</taxon>
        <taxon>Burkholderiales</taxon>
        <taxon>Comamonadaceae</taxon>
        <taxon>Comamonas</taxon>
    </lineage>
</organism>